<dbReference type="Proteomes" id="UP000694416">
    <property type="component" value="Unplaced"/>
</dbReference>
<dbReference type="AlphaFoldDB" id="A0A8C9I5B0"/>
<reference evidence="2" key="1">
    <citation type="submission" date="2025-08" db="UniProtKB">
        <authorList>
            <consortium name="Ensembl"/>
        </authorList>
    </citation>
    <scope>IDENTIFICATION</scope>
</reference>
<name>A0A8C9I5B0_9PRIM</name>
<accession>A0A8C9I5B0</accession>
<feature type="signal peptide" evidence="1">
    <location>
        <begin position="1"/>
        <end position="19"/>
    </location>
</feature>
<sequence length="55" mass="6326">MKTLHLLSYLIFLSKFLGPDTDIKYTHTRKAFPPPSPLITVQSAFLSRLFFPSEL</sequence>
<keyword evidence="3" id="KW-1185">Reference proteome</keyword>
<feature type="chain" id="PRO_5034170626" evidence="1">
    <location>
        <begin position="20"/>
        <end position="55"/>
    </location>
</feature>
<proteinExistence type="predicted"/>
<reference evidence="2" key="2">
    <citation type="submission" date="2025-09" db="UniProtKB">
        <authorList>
            <consortium name="Ensembl"/>
        </authorList>
    </citation>
    <scope>IDENTIFICATION</scope>
</reference>
<evidence type="ECO:0000313" key="3">
    <source>
        <dbReference type="Proteomes" id="UP000694416"/>
    </source>
</evidence>
<protein>
    <submittedName>
        <fullName evidence="2">Uncharacterized protein</fullName>
    </submittedName>
</protein>
<keyword evidence="1" id="KW-0732">Signal</keyword>
<organism evidence="2 3">
    <name type="scientific">Piliocolobus tephrosceles</name>
    <name type="common">Ugandan red Colobus</name>
    <dbReference type="NCBI Taxonomy" id="591936"/>
    <lineage>
        <taxon>Eukaryota</taxon>
        <taxon>Metazoa</taxon>
        <taxon>Chordata</taxon>
        <taxon>Craniata</taxon>
        <taxon>Vertebrata</taxon>
        <taxon>Euteleostomi</taxon>
        <taxon>Mammalia</taxon>
        <taxon>Eutheria</taxon>
        <taxon>Euarchontoglires</taxon>
        <taxon>Primates</taxon>
        <taxon>Haplorrhini</taxon>
        <taxon>Catarrhini</taxon>
        <taxon>Cercopithecidae</taxon>
        <taxon>Colobinae</taxon>
        <taxon>Piliocolobus</taxon>
    </lineage>
</organism>
<evidence type="ECO:0000256" key="1">
    <source>
        <dbReference type="SAM" id="SignalP"/>
    </source>
</evidence>
<dbReference type="Ensembl" id="ENSPTET00000042547.1">
    <property type="protein sequence ID" value="ENSPTEP00000030761.1"/>
    <property type="gene ID" value="ENSPTEG00000029901.1"/>
</dbReference>
<evidence type="ECO:0000313" key="2">
    <source>
        <dbReference type="Ensembl" id="ENSPTEP00000030761.1"/>
    </source>
</evidence>